<protein>
    <submittedName>
        <fullName evidence="2">Uncharacterized protein</fullName>
    </submittedName>
</protein>
<feature type="region of interest" description="Disordered" evidence="1">
    <location>
        <begin position="153"/>
        <end position="175"/>
    </location>
</feature>
<feature type="compositionally biased region" description="Polar residues" evidence="1">
    <location>
        <begin position="41"/>
        <end position="54"/>
    </location>
</feature>
<sequence>MRVVKPSSASSSPQTMMARRRTLMNDGNSARRRQQVLEYAITQQIQGPSPQYSSYPEPVKRASRPVSWHPGSHLRQPQEQMQMHQTIPQPDYSQYVVPLPTPYAPADVYTGYQHLPPTPAAYSAHTSPSPSFSPLPFPFAVPPQTQAPPQYISTSTWDPPHQAGSSQYSTNGSPEAGVSLPPPVGHGHFGLNTFNIHAFGGCTAPPTPDDIQPAVPSEEEIPYEPLEDPEEEEEGEILVGMGLYDPPVKAETDPELDNYRTSTSQLLGTTYRRGQGLKLEEAWEPPASDDEDEGEDADGEEEEERTKVDATQSTTAQQPWK</sequence>
<feature type="region of interest" description="Disordered" evidence="1">
    <location>
        <begin position="244"/>
        <end position="321"/>
    </location>
</feature>
<feature type="compositionally biased region" description="Polar residues" evidence="1">
    <location>
        <begin position="259"/>
        <end position="268"/>
    </location>
</feature>
<accession>A0ABY0HB92</accession>
<reference evidence="2 3" key="1">
    <citation type="submission" date="2018-06" db="EMBL/GenBank/DDBJ databases">
        <title>Complete Genomes of Monosporascus.</title>
        <authorList>
            <person name="Robinson A.J."/>
            <person name="Natvig D.O."/>
        </authorList>
    </citation>
    <scope>NUCLEOTIDE SEQUENCE [LARGE SCALE GENOMIC DNA]</scope>
    <source>
        <strain evidence="2 3">CBS 609.92</strain>
    </source>
</reference>
<keyword evidence="3" id="KW-1185">Reference proteome</keyword>
<dbReference type="EMBL" id="QJNS01000101">
    <property type="protein sequence ID" value="RYO87356.1"/>
    <property type="molecule type" value="Genomic_DNA"/>
</dbReference>
<gene>
    <name evidence="2" type="ORF">DL762_004286</name>
</gene>
<evidence type="ECO:0000313" key="3">
    <source>
        <dbReference type="Proteomes" id="UP000294003"/>
    </source>
</evidence>
<feature type="compositionally biased region" description="Polar residues" evidence="1">
    <location>
        <begin position="153"/>
        <end position="173"/>
    </location>
</feature>
<evidence type="ECO:0000313" key="2">
    <source>
        <dbReference type="EMBL" id="RYO87356.1"/>
    </source>
</evidence>
<feature type="compositionally biased region" description="Acidic residues" evidence="1">
    <location>
        <begin position="287"/>
        <end position="303"/>
    </location>
</feature>
<feature type="compositionally biased region" description="Polar residues" evidence="1">
    <location>
        <begin position="309"/>
        <end position="321"/>
    </location>
</feature>
<organism evidence="2 3">
    <name type="scientific">Monosporascus cannonballus</name>
    <dbReference type="NCBI Taxonomy" id="155416"/>
    <lineage>
        <taxon>Eukaryota</taxon>
        <taxon>Fungi</taxon>
        <taxon>Dikarya</taxon>
        <taxon>Ascomycota</taxon>
        <taxon>Pezizomycotina</taxon>
        <taxon>Sordariomycetes</taxon>
        <taxon>Xylariomycetidae</taxon>
        <taxon>Xylariales</taxon>
        <taxon>Xylariales incertae sedis</taxon>
        <taxon>Monosporascus</taxon>
    </lineage>
</organism>
<evidence type="ECO:0000256" key="1">
    <source>
        <dbReference type="SAM" id="MobiDB-lite"/>
    </source>
</evidence>
<comment type="caution">
    <text evidence="2">The sequence shown here is derived from an EMBL/GenBank/DDBJ whole genome shotgun (WGS) entry which is preliminary data.</text>
</comment>
<feature type="region of interest" description="Disordered" evidence="1">
    <location>
        <begin position="1"/>
        <end position="73"/>
    </location>
</feature>
<proteinExistence type="predicted"/>
<name>A0ABY0HB92_9PEZI</name>
<dbReference type="Proteomes" id="UP000294003">
    <property type="component" value="Unassembled WGS sequence"/>
</dbReference>